<proteinExistence type="predicted"/>
<dbReference type="AlphaFoldDB" id="A0A9P0HQX6"/>
<dbReference type="Proteomes" id="UP001152798">
    <property type="component" value="Chromosome 6"/>
</dbReference>
<name>A0A9P0HQX6_NEZVI</name>
<protein>
    <submittedName>
        <fullName evidence="1">Uncharacterized protein</fullName>
    </submittedName>
</protein>
<accession>A0A9P0HQX6</accession>
<gene>
    <name evidence="1" type="ORF">NEZAVI_LOCUS14449</name>
</gene>
<evidence type="ECO:0000313" key="2">
    <source>
        <dbReference type="Proteomes" id="UP001152798"/>
    </source>
</evidence>
<keyword evidence="2" id="KW-1185">Reference proteome</keyword>
<evidence type="ECO:0000313" key="1">
    <source>
        <dbReference type="EMBL" id="CAH1406533.1"/>
    </source>
</evidence>
<organism evidence="1 2">
    <name type="scientific">Nezara viridula</name>
    <name type="common">Southern green stink bug</name>
    <name type="synonym">Cimex viridulus</name>
    <dbReference type="NCBI Taxonomy" id="85310"/>
    <lineage>
        <taxon>Eukaryota</taxon>
        <taxon>Metazoa</taxon>
        <taxon>Ecdysozoa</taxon>
        <taxon>Arthropoda</taxon>
        <taxon>Hexapoda</taxon>
        <taxon>Insecta</taxon>
        <taxon>Pterygota</taxon>
        <taxon>Neoptera</taxon>
        <taxon>Paraneoptera</taxon>
        <taxon>Hemiptera</taxon>
        <taxon>Heteroptera</taxon>
        <taxon>Panheteroptera</taxon>
        <taxon>Pentatomomorpha</taxon>
        <taxon>Pentatomoidea</taxon>
        <taxon>Pentatomidae</taxon>
        <taxon>Pentatominae</taxon>
        <taxon>Nezara</taxon>
    </lineage>
</organism>
<dbReference type="EMBL" id="OV725082">
    <property type="protein sequence ID" value="CAH1406533.1"/>
    <property type="molecule type" value="Genomic_DNA"/>
</dbReference>
<sequence>MFEDSRVAMFVDSGQPYQENLSYGTSYIGEFTAVWAGP</sequence>
<reference evidence="1" key="1">
    <citation type="submission" date="2022-01" db="EMBL/GenBank/DDBJ databases">
        <authorList>
            <person name="King R."/>
        </authorList>
    </citation>
    <scope>NUCLEOTIDE SEQUENCE</scope>
</reference>